<gene>
    <name evidence="2" type="ORF">JAJ28_001026</name>
</gene>
<dbReference type="Proteomes" id="UP000859505">
    <property type="component" value="Unassembled WGS sequence"/>
</dbReference>
<comment type="caution">
    <text evidence="2">The sequence shown here is derived from an EMBL/GenBank/DDBJ whole genome shotgun (WGS) entry which is preliminary data.</text>
</comment>
<organism evidence="2 3">
    <name type="scientific">Aeromonas hydrophila</name>
    <dbReference type="NCBI Taxonomy" id="644"/>
    <lineage>
        <taxon>Bacteria</taxon>
        <taxon>Pseudomonadati</taxon>
        <taxon>Pseudomonadota</taxon>
        <taxon>Gammaproteobacteria</taxon>
        <taxon>Aeromonadales</taxon>
        <taxon>Aeromonadaceae</taxon>
        <taxon>Aeromonas</taxon>
    </lineage>
</organism>
<dbReference type="Gene3D" id="2.60.120.10">
    <property type="entry name" value="Jelly Rolls"/>
    <property type="match status" value="1"/>
</dbReference>
<reference evidence="2" key="2">
    <citation type="submission" date="2020-01" db="EMBL/GenBank/DDBJ databases">
        <authorList>
            <consortium name="NCBI Pathogen Detection Project"/>
        </authorList>
    </citation>
    <scope>NUCLEOTIDE SEQUENCE</scope>
    <source>
        <strain evidence="2">OLC2673_Aeromonas</strain>
    </source>
</reference>
<proteinExistence type="predicted"/>
<dbReference type="PROSITE" id="PS50042">
    <property type="entry name" value="CNMP_BINDING_3"/>
    <property type="match status" value="1"/>
</dbReference>
<evidence type="ECO:0000313" key="3">
    <source>
        <dbReference type="Proteomes" id="UP000859505"/>
    </source>
</evidence>
<protein>
    <submittedName>
        <fullName evidence="2">Crp/Fnr family transcriptional regulator</fullName>
    </submittedName>
</protein>
<name>A0AAD3YJF1_AERHY</name>
<evidence type="ECO:0000259" key="1">
    <source>
        <dbReference type="PROSITE" id="PS50042"/>
    </source>
</evidence>
<dbReference type="InterPro" id="IPR014710">
    <property type="entry name" value="RmlC-like_jellyroll"/>
</dbReference>
<accession>A0AAD3YJF1</accession>
<feature type="domain" description="Cyclic nucleotide-binding" evidence="1">
    <location>
        <begin position="44"/>
        <end position="123"/>
    </location>
</feature>
<dbReference type="InterPro" id="IPR018490">
    <property type="entry name" value="cNMP-bd_dom_sf"/>
</dbReference>
<dbReference type="Pfam" id="PF00027">
    <property type="entry name" value="cNMP_binding"/>
    <property type="match status" value="1"/>
</dbReference>
<dbReference type="AlphaFoldDB" id="A0AAD3YJF1"/>
<dbReference type="SUPFAM" id="SSF51206">
    <property type="entry name" value="cAMP-binding domain-like"/>
    <property type="match status" value="1"/>
</dbReference>
<dbReference type="EMBL" id="DACTUL010000005">
    <property type="protein sequence ID" value="HAT6343327.1"/>
    <property type="molecule type" value="Genomic_DNA"/>
</dbReference>
<evidence type="ECO:0000313" key="2">
    <source>
        <dbReference type="EMBL" id="HAT6343327.1"/>
    </source>
</evidence>
<sequence>MLASWPSSSRAFTMQQQPYPLGRFHAELAALEPRFAAVLADCTLFSRRYLPGEPIMRQGELCEQLYLVAQGRISLNSAVHSGRLFQLGEIECHQQIFGEMEFFSATPVQWSVVAETELDAAVICADKLAKRLLAEPELTLFFAAALASDYLDTLDITTSRLLHPIAYNIAFELWRERQRTPMLGSRKRAHEAARFGTTERVYRRALKELIEQGIVADGSDGPVIADLARLRAYLDL</sequence>
<dbReference type="InterPro" id="IPR000595">
    <property type="entry name" value="cNMP-bd_dom"/>
</dbReference>
<reference evidence="2" key="1">
    <citation type="journal article" date="2018" name="Genome Biol.">
        <title>SKESA: strategic k-mer extension for scrupulous assemblies.</title>
        <authorList>
            <person name="Souvorov A."/>
            <person name="Agarwala R."/>
            <person name="Lipman D.J."/>
        </authorList>
    </citation>
    <scope>NUCLEOTIDE SEQUENCE</scope>
    <source>
        <strain evidence="2">OLC2673_Aeromonas</strain>
    </source>
</reference>
<dbReference type="CDD" id="cd00038">
    <property type="entry name" value="CAP_ED"/>
    <property type="match status" value="1"/>
</dbReference>